<dbReference type="AlphaFoldDB" id="A0A815BT95"/>
<comment type="caution">
    <text evidence="2">The sequence shown here is derived from an EMBL/GenBank/DDBJ whole genome shotgun (WGS) entry which is preliminary data.</text>
</comment>
<dbReference type="Proteomes" id="UP000663828">
    <property type="component" value="Unassembled WGS sequence"/>
</dbReference>
<protein>
    <submittedName>
        <fullName evidence="2">Uncharacterized protein</fullName>
    </submittedName>
</protein>
<dbReference type="Proteomes" id="UP000663852">
    <property type="component" value="Unassembled WGS sequence"/>
</dbReference>
<organism evidence="2 3">
    <name type="scientific">Adineta ricciae</name>
    <name type="common">Rotifer</name>
    <dbReference type="NCBI Taxonomy" id="249248"/>
    <lineage>
        <taxon>Eukaryota</taxon>
        <taxon>Metazoa</taxon>
        <taxon>Spiralia</taxon>
        <taxon>Gnathifera</taxon>
        <taxon>Rotifera</taxon>
        <taxon>Eurotatoria</taxon>
        <taxon>Bdelloidea</taxon>
        <taxon>Adinetida</taxon>
        <taxon>Adinetidae</taxon>
        <taxon>Adineta</taxon>
    </lineage>
</organism>
<reference evidence="2" key="1">
    <citation type="submission" date="2021-02" db="EMBL/GenBank/DDBJ databases">
        <authorList>
            <person name="Nowell W R."/>
        </authorList>
    </citation>
    <scope>NUCLEOTIDE SEQUENCE</scope>
</reference>
<name>A0A815BT95_ADIRI</name>
<dbReference type="EMBL" id="CAJNOR010002308">
    <property type="protein sequence ID" value="CAF1276061.1"/>
    <property type="molecule type" value="Genomic_DNA"/>
</dbReference>
<keyword evidence="3" id="KW-1185">Reference proteome</keyword>
<sequence>MNAHRFLTRFAPTVSYITQAVSSSYNVPLNSAFHLLPNISSRYKSSDVTGVAFSPLPDAELKIQLYYKAQEIKRRKAKLKEIAQAIWNKKPNVNFTRITLDECKKLYEEHSDRVPSSWEAKQIYTVTLEQYAPWRHFQEEKERQQHVVAMIEQVYNDLQTEVKQRKDLTLSKSDMTVLLEKKLGELPTSRDVEDMWMDRFRLPLVNWRE</sequence>
<proteinExistence type="predicted"/>
<accession>A0A815BT95</accession>
<evidence type="ECO:0000313" key="3">
    <source>
        <dbReference type="Proteomes" id="UP000663828"/>
    </source>
</evidence>
<evidence type="ECO:0000313" key="2">
    <source>
        <dbReference type="EMBL" id="CAF1276061.1"/>
    </source>
</evidence>
<evidence type="ECO:0000313" key="1">
    <source>
        <dbReference type="EMBL" id="CAF0821086.1"/>
    </source>
</evidence>
<dbReference type="EMBL" id="CAJNOJ010000016">
    <property type="protein sequence ID" value="CAF0821086.1"/>
    <property type="molecule type" value="Genomic_DNA"/>
</dbReference>
<dbReference type="OrthoDB" id="10006375at2759"/>
<gene>
    <name evidence="1" type="ORF">EDS130_LOCUS5858</name>
    <name evidence="2" type="ORF">XAT740_LOCUS27558</name>
</gene>